<feature type="compositionally biased region" description="Pro residues" evidence="1">
    <location>
        <begin position="299"/>
        <end position="308"/>
    </location>
</feature>
<feature type="chain" id="PRO_5041963381" evidence="2">
    <location>
        <begin position="18"/>
        <end position="441"/>
    </location>
</feature>
<evidence type="ECO:0000313" key="3">
    <source>
        <dbReference type="EMBL" id="KAJ7664085.1"/>
    </source>
</evidence>
<sequence>MYSFIYLAILVASSAMAGPSTHNARASCVHCGTTQDATLSDCQALVTTDTWNAAWSGKSNACHWGLGNLAYNVACHGNCCTYFSIPGGNFPNTLDRDSIRNRAASLLGCGDSGKNKINGLQVASGPDNSGVCLSNGDGCGDCFDNSDFTGRHYRRLRPLQPWYISVRFSTSYRATIGADSITKSLPPPPSAPPNTEPTTLKIWGTAGPSLTLSGDEDSDDDTDDLPSSELTAHLAPLPPPAPLPISILPAFARSKSRSRPPLKTLVVGRVACGWRRSASEATITPARLSSSSSSLPSSPASPSPPSPSSPSSHSPSTSPLATVHPSAIATSAAYPNSGADAGPTSSPLSPLPYAQHFPLGAAGVLTSLSLSANSLGATLTHRLRACASRERLRLRERRHLTTPTRIPPRTRPPSLFPFAFSHAAHFRTSARMGAGVGDVFG</sequence>
<accession>A0AAD7CXX3</accession>
<gene>
    <name evidence="3" type="ORF">B0H17DRAFT_1336823</name>
</gene>
<feature type="compositionally biased region" description="Low complexity" evidence="1">
    <location>
        <begin position="309"/>
        <end position="319"/>
    </location>
</feature>
<feature type="compositionally biased region" description="Pro residues" evidence="1">
    <location>
        <begin position="185"/>
        <end position="195"/>
    </location>
</feature>
<keyword evidence="2" id="KW-0732">Signal</keyword>
<evidence type="ECO:0000256" key="1">
    <source>
        <dbReference type="SAM" id="MobiDB-lite"/>
    </source>
</evidence>
<dbReference type="AlphaFoldDB" id="A0AAD7CXX3"/>
<evidence type="ECO:0000256" key="2">
    <source>
        <dbReference type="SAM" id="SignalP"/>
    </source>
</evidence>
<dbReference type="Proteomes" id="UP001221757">
    <property type="component" value="Unassembled WGS sequence"/>
</dbReference>
<protein>
    <submittedName>
        <fullName evidence="3">Uncharacterized protein</fullName>
    </submittedName>
</protein>
<feature type="signal peptide" evidence="2">
    <location>
        <begin position="1"/>
        <end position="17"/>
    </location>
</feature>
<evidence type="ECO:0000313" key="4">
    <source>
        <dbReference type="Proteomes" id="UP001221757"/>
    </source>
</evidence>
<keyword evidence="4" id="KW-1185">Reference proteome</keyword>
<comment type="caution">
    <text evidence="3">The sequence shown here is derived from an EMBL/GenBank/DDBJ whole genome shotgun (WGS) entry which is preliminary data.</text>
</comment>
<feature type="compositionally biased region" description="Low complexity" evidence="1">
    <location>
        <begin position="289"/>
        <end position="298"/>
    </location>
</feature>
<feature type="region of interest" description="Disordered" evidence="1">
    <location>
        <begin position="281"/>
        <end position="322"/>
    </location>
</feature>
<feature type="compositionally biased region" description="Acidic residues" evidence="1">
    <location>
        <begin position="214"/>
        <end position="226"/>
    </location>
</feature>
<reference evidence="3" key="1">
    <citation type="submission" date="2023-03" db="EMBL/GenBank/DDBJ databases">
        <title>Massive genome expansion in bonnet fungi (Mycena s.s.) driven by repeated elements and novel gene families across ecological guilds.</title>
        <authorList>
            <consortium name="Lawrence Berkeley National Laboratory"/>
            <person name="Harder C.B."/>
            <person name="Miyauchi S."/>
            <person name="Viragh M."/>
            <person name="Kuo A."/>
            <person name="Thoen E."/>
            <person name="Andreopoulos B."/>
            <person name="Lu D."/>
            <person name="Skrede I."/>
            <person name="Drula E."/>
            <person name="Henrissat B."/>
            <person name="Morin E."/>
            <person name="Kohler A."/>
            <person name="Barry K."/>
            <person name="LaButti K."/>
            <person name="Morin E."/>
            <person name="Salamov A."/>
            <person name="Lipzen A."/>
            <person name="Mereny Z."/>
            <person name="Hegedus B."/>
            <person name="Baldrian P."/>
            <person name="Stursova M."/>
            <person name="Weitz H."/>
            <person name="Taylor A."/>
            <person name="Grigoriev I.V."/>
            <person name="Nagy L.G."/>
            <person name="Martin F."/>
            <person name="Kauserud H."/>
        </authorList>
    </citation>
    <scope>NUCLEOTIDE SEQUENCE</scope>
    <source>
        <strain evidence="3">CBHHK067</strain>
    </source>
</reference>
<proteinExistence type="predicted"/>
<organism evidence="3 4">
    <name type="scientific">Mycena rosella</name>
    <name type="common">Pink bonnet</name>
    <name type="synonym">Agaricus rosellus</name>
    <dbReference type="NCBI Taxonomy" id="1033263"/>
    <lineage>
        <taxon>Eukaryota</taxon>
        <taxon>Fungi</taxon>
        <taxon>Dikarya</taxon>
        <taxon>Basidiomycota</taxon>
        <taxon>Agaricomycotina</taxon>
        <taxon>Agaricomycetes</taxon>
        <taxon>Agaricomycetidae</taxon>
        <taxon>Agaricales</taxon>
        <taxon>Marasmiineae</taxon>
        <taxon>Mycenaceae</taxon>
        <taxon>Mycena</taxon>
    </lineage>
</organism>
<dbReference type="EMBL" id="JARKIE010000228">
    <property type="protein sequence ID" value="KAJ7664085.1"/>
    <property type="molecule type" value="Genomic_DNA"/>
</dbReference>
<name>A0AAD7CXX3_MYCRO</name>
<feature type="region of interest" description="Disordered" evidence="1">
    <location>
        <begin position="179"/>
        <end position="239"/>
    </location>
</feature>